<name>A0ABN5VTQ0_9ACTN</name>
<feature type="compositionally biased region" description="Polar residues" evidence="1">
    <location>
        <begin position="1"/>
        <end position="13"/>
    </location>
</feature>
<feature type="region of interest" description="Disordered" evidence="1">
    <location>
        <begin position="1"/>
        <end position="54"/>
    </location>
</feature>
<keyword evidence="3" id="KW-1185">Reference proteome</keyword>
<protein>
    <submittedName>
        <fullName evidence="2">Uncharacterized protein</fullName>
    </submittedName>
</protein>
<dbReference type="EMBL" id="AP018448">
    <property type="protein sequence ID" value="BBC36700.1"/>
    <property type="molecule type" value="Genomic_DNA"/>
</dbReference>
<evidence type="ECO:0000313" key="3">
    <source>
        <dbReference type="Proteomes" id="UP001321542"/>
    </source>
</evidence>
<proteinExistence type="predicted"/>
<dbReference type="Proteomes" id="UP001321542">
    <property type="component" value="Chromosome"/>
</dbReference>
<accession>A0ABN5VTQ0</accession>
<evidence type="ECO:0000256" key="1">
    <source>
        <dbReference type="SAM" id="MobiDB-lite"/>
    </source>
</evidence>
<sequence length="54" mass="5694">MDSPSKKNTSHPVTTRPGRPTAIGARGTGSARSTDRVTAVRGRRTLPVSFNSSL</sequence>
<reference evidence="2 3" key="2">
    <citation type="journal article" date="2023" name="ChemBioChem">
        <title>Acyltransferase Domain Exchange between Two Independent Type I Polyketide Synthases in the Same Producer Strain of Macrolide Antibiotics.</title>
        <authorList>
            <person name="Kudo F."/>
            <person name="Kishikawa K."/>
            <person name="Tsuboi K."/>
            <person name="Kido T."/>
            <person name="Usui T."/>
            <person name="Hashimoto J."/>
            <person name="Shin-Ya K."/>
            <person name="Miyanaga A."/>
            <person name="Eguchi T."/>
        </authorList>
    </citation>
    <scope>NUCLEOTIDE SEQUENCE [LARGE SCALE GENOMIC DNA]</scope>
    <source>
        <strain evidence="2 3">A-8890</strain>
    </source>
</reference>
<evidence type="ECO:0000313" key="2">
    <source>
        <dbReference type="EMBL" id="BBC36700.1"/>
    </source>
</evidence>
<gene>
    <name evidence="2" type="ORF">SGFS_079940</name>
</gene>
<reference evidence="2 3" key="1">
    <citation type="journal article" date="2010" name="ChemBioChem">
        <title>Cloning and characterization of the biosynthetic gene cluster of 16-membered macrolide antibiotic FD-891: involvement of a dual functional cytochrome P450 monooxygenase catalyzing epoxidation and hydroxylation.</title>
        <authorList>
            <person name="Kudo F."/>
            <person name="Motegi A."/>
            <person name="Mizoue K."/>
            <person name="Eguchi T."/>
        </authorList>
    </citation>
    <scope>NUCLEOTIDE SEQUENCE [LARGE SCALE GENOMIC DNA]</scope>
    <source>
        <strain evidence="2 3">A-8890</strain>
    </source>
</reference>
<organism evidence="2 3">
    <name type="scientific">Streptomyces graminofaciens</name>
    <dbReference type="NCBI Taxonomy" id="68212"/>
    <lineage>
        <taxon>Bacteria</taxon>
        <taxon>Bacillati</taxon>
        <taxon>Actinomycetota</taxon>
        <taxon>Actinomycetes</taxon>
        <taxon>Kitasatosporales</taxon>
        <taxon>Streptomycetaceae</taxon>
        <taxon>Streptomyces</taxon>
    </lineage>
</organism>
<dbReference type="RefSeq" id="WP_286256952.1">
    <property type="nucleotide sequence ID" value="NZ_AP018448.1"/>
</dbReference>